<organism evidence="9 10">
    <name type="scientific">Thermocatellispora tengchongensis</name>
    <dbReference type="NCBI Taxonomy" id="1073253"/>
    <lineage>
        <taxon>Bacteria</taxon>
        <taxon>Bacillati</taxon>
        <taxon>Actinomycetota</taxon>
        <taxon>Actinomycetes</taxon>
        <taxon>Streptosporangiales</taxon>
        <taxon>Streptosporangiaceae</taxon>
        <taxon>Thermocatellispora</taxon>
    </lineage>
</organism>
<dbReference type="Pfam" id="PF00528">
    <property type="entry name" value="BPD_transp_1"/>
    <property type="match status" value="1"/>
</dbReference>
<keyword evidence="5 7" id="KW-1133">Transmembrane helix</keyword>
<feature type="transmembrane region" description="Helical" evidence="7">
    <location>
        <begin position="85"/>
        <end position="109"/>
    </location>
</feature>
<evidence type="ECO:0000256" key="6">
    <source>
        <dbReference type="ARBA" id="ARBA00023136"/>
    </source>
</evidence>
<feature type="transmembrane region" description="Helical" evidence="7">
    <location>
        <begin position="197"/>
        <end position="219"/>
    </location>
</feature>
<gene>
    <name evidence="9" type="ORF">HNP84_007707</name>
</gene>
<keyword evidence="2 7" id="KW-0813">Transport</keyword>
<reference evidence="9 10" key="1">
    <citation type="submission" date="2020-08" db="EMBL/GenBank/DDBJ databases">
        <title>Genomic Encyclopedia of Type Strains, Phase IV (KMG-IV): sequencing the most valuable type-strain genomes for metagenomic binning, comparative biology and taxonomic classification.</title>
        <authorList>
            <person name="Goeker M."/>
        </authorList>
    </citation>
    <scope>NUCLEOTIDE SEQUENCE [LARGE SCALE GENOMIC DNA]</scope>
    <source>
        <strain evidence="9 10">DSM 45615</strain>
    </source>
</reference>
<dbReference type="EMBL" id="JACHGN010000020">
    <property type="protein sequence ID" value="MBB5137954.1"/>
    <property type="molecule type" value="Genomic_DNA"/>
</dbReference>
<dbReference type="AlphaFoldDB" id="A0A840P993"/>
<protein>
    <submittedName>
        <fullName evidence="9">ABC-type glycerol-3-phosphate transport system permease component</fullName>
    </submittedName>
</protein>
<dbReference type="CDD" id="cd06261">
    <property type="entry name" value="TM_PBP2"/>
    <property type="match status" value="1"/>
</dbReference>
<feature type="transmembrane region" description="Helical" evidence="7">
    <location>
        <begin position="254"/>
        <end position="276"/>
    </location>
</feature>
<dbReference type="InterPro" id="IPR035906">
    <property type="entry name" value="MetI-like_sf"/>
</dbReference>
<proteinExistence type="inferred from homology"/>
<feature type="transmembrane region" description="Helical" evidence="7">
    <location>
        <begin position="154"/>
        <end position="176"/>
    </location>
</feature>
<evidence type="ECO:0000256" key="7">
    <source>
        <dbReference type="RuleBase" id="RU363032"/>
    </source>
</evidence>
<evidence type="ECO:0000313" key="10">
    <source>
        <dbReference type="Proteomes" id="UP000578449"/>
    </source>
</evidence>
<evidence type="ECO:0000256" key="3">
    <source>
        <dbReference type="ARBA" id="ARBA00022475"/>
    </source>
</evidence>
<keyword evidence="4 7" id="KW-0812">Transmembrane</keyword>
<evidence type="ECO:0000256" key="2">
    <source>
        <dbReference type="ARBA" id="ARBA00022448"/>
    </source>
</evidence>
<dbReference type="GO" id="GO:0055085">
    <property type="term" value="P:transmembrane transport"/>
    <property type="evidence" value="ECO:0007669"/>
    <property type="project" value="InterPro"/>
</dbReference>
<dbReference type="Gene3D" id="1.10.3720.10">
    <property type="entry name" value="MetI-like"/>
    <property type="match status" value="1"/>
</dbReference>
<dbReference type="PROSITE" id="PS50928">
    <property type="entry name" value="ABC_TM1"/>
    <property type="match status" value="1"/>
</dbReference>
<evidence type="ECO:0000313" key="9">
    <source>
        <dbReference type="EMBL" id="MBB5137954.1"/>
    </source>
</evidence>
<feature type="transmembrane region" description="Helical" evidence="7">
    <location>
        <begin position="25"/>
        <end position="46"/>
    </location>
</feature>
<dbReference type="Proteomes" id="UP000578449">
    <property type="component" value="Unassembled WGS sequence"/>
</dbReference>
<comment type="similarity">
    <text evidence="7">Belongs to the binding-protein-dependent transport system permease family.</text>
</comment>
<dbReference type="SUPFAM" id="SSF161098">
    <property type="entry name" value="MetI-like"/>
    <property type="match status" value="1"/>
</dbReference>
<feature type="transmembrane region" description="Helical" evidence="7">
    <location>
        <begin position="121"/>
        <end position="142"/>
    </location>
</feature>
<dbReference type="RefSeq" id="WP_185054829.1">
    <property type="nucleotide sequence ID" value="NZ_BAABIX010000020.1"/>
</dbReference>
<dbReference type="GO" id="GO:0005886">
    <property type="term" value="C:plasma membrane"/>
    <property type="evidence" value="ECO:0007669"/>
    <property type="project" value="UniProtKB-SubCell"/>
</dbReference>
<evidence type="ECO:0000256" key="4">
    <source>
        <dbReference type="ARBA" id="ARBA00022692"/>
    </source>
</evidence>
<dbReference type="PANTHER" id="PTHR43744">
    <property type="entry name" value="ABC TRANSPORTER PERMEASE PROTEIN MG189-RELATED-RELATED"/>
    <property type="match status" value="1"/>
</dbReference>
<evidence type="ECO:0000256" key="1">
    <source>
        <dbReference type="ARBA" id="ARBA00004651"/>
    </source>
</evidence>
<keyword evidence="3" id="KW-1003">Cell membrane</keyword>
<evidence type="ECO:0000256" key="5">
    <source>
        <dbReference type="ARBA" id="ARBA00022989"/>
    </source>
</evidence>
<dbReference type="InterPro" id="IPR000515">
    <property type="entry name" value="MetI-like"/>
</dbReference>
<evidence type="ECO:0000259" key="8">
    <source>
        <dbReference type="PROSITE" id="PS50928"/>
    </source>
</evidence>
<comment type="subcellular location">
    <subcellularLocation>
        <location evidence="1 7">Cell membrane</location>
        <topology evidence="1 7">Multi-pass membrane protein</topology>
    </subcellularLocation>
</comment>
<keyword evidence="6 7" id="KW-0472">Membrane</keyword>
<accession>A0A840P993</accession>
<dbReference type="PANTHER" id="PTHR43744:SF12">
    <property type="entry name" value="ABC TRANSPORTER PERMEASE PROTEIN MG189-RELATED"/>
    <property type="match status" value="1"/>
</dbReference>
<name>A0A840P993_9ACTN</name>
<keyword evidence="10" id="KW-1185">Reference proteome</keyword>
<sequence length="292" mass="32367">MVAEISPAVAGVARERRRPRDLSRLPAYALLCAGAAMYLLPFLWMVTTALKTADEVLAFPPDFLPSSFAWHNFPEAWTQLPFTRFLLNTVLVTVLAVAGTLVSSIVPAYAFARLPARGRPVLFAAMIGTMMIPAEITLVPQFLLFKELGMVNTYWPLILPAWFGYAYYIFLFRQFFRTIPQELVDAARIDGASHARILWSVMLPLAKPAIAAVTVFSVIGNWNNLLGPLIYLRDQDAYTLALGLSLFQGEHATAYHHMMAVSTLTVMPIVVLFFLAQKAFVRGITLTGLGGR</sequence>
<feature type="domain" description="ABC transmembrane type-1" evidence="8">
    <location>
        <begin position="86"/>
        <end position="276"/>
    </location>
</feature>
<comment type="caution">
    <text evidence="9">The sequence shown here is derived from an EMBL/GenBank/DDBJ whole genome shotgun (WGS) entry which is preliminary data.</text>
</comment>